<dbReference type="Gene3D" id="3.30.450.20">
    <property type="entry name" value="PAS domain"/>
    <property type="match status" value="1"/>
</dbReference>
<dbReference type="PANTHER" id="PTHR47618:SF2">
    <property type="entry name" value="CYCLIC-DI-AMP PHOSPHODIESTERASE GDPP"/>
    <property type="match status" value="1"/>
</dbReference>
<dbReference type="Pfam" id="PF24898">
    <property type="entry name" value="GGDEF_GdpP"/>
    <property type="match status" value="1"/>
</dbReference>
<reference evidence="4" key="1">
    <citation type="submission" date="2012-11" db="EMBL/GenBank/DDBJ databases">
        <title>Dependencies among metagenomic species, viruses, plasmids and units of genetic variation.</title>
        <authorList>
            <person name="Nielsen H.B."/>
            <person name="Almeida M."/>
            <person name="Juncker A.S."/>
            <person name="Rasmussen S."/>
            <person name="Li J."/>
            <person name="Sunagawa S."/>
            <person name="Plichta D."/>
            <person name="Gautier L."/>
            <person name="Le Chatelier E."/>
            <person name="Peletier E."/>
            <person name="Bonde I."/>
            <person name="Nielsen T."/>
            <person name="Manichanh C."/>
            <person name="Arumugam M."/>
            <person name="Batto J."/>
            <person name="Santos M.B.Q.D."/>
            <person name="Blom N."/>
            <person name="Borruel N."/>
            <person name="Burgdorf K.S."/>
            <person name="Boumezbeur F."/>
            <person name="Casellas F."/>
            <person name="Dore J."/>
            <person name="Guarner F."/>
            <person name="Hansen T."/>
            <person name="Hildebrand F."/>
            <person name="Kaas R.S."/>
            <person name="Kennedy S."/>
            <person name="Kristiansen K."/>
            <person name="Kultima J.R."/>
            <person name="Leonard P."/>
            <person name="Levenez F."/>
            <person name="Lund O."/>
            <person name="Moumen B."/>
            <person name="Le Paslier D."/>
            <person name="Pons N."/>
            <person name="Pedersen O."/>
            <person name="Prifti E."/>
            <person name="Qin J."/>
            <person name="Raes J."/>
            <person name="Tap J."/>
            <person name="Tims S."/>
            <person name="Ussery D.W."/>
            <person name="Yamada T."/>
            <person name="MetaHit consortium"/>
            <person name="Renault P."/>
            <person name="Sicheritz-Ponten T."/>
            <person name="Bork P."/>
            <person name="Wang J."/>
            <person name="Brunak S."/>
            <person name="Ehrlich S.D."/>
        </authorList>
    </citation>
    <scope>NUCLEOTIDE SEQUENCE [LARGE SCALE GENOMIC DNA]</scope>
</reference>
<dbReference type="PIRSF" id="PIRSF026583">
    <property type="entry name" value="YybT"/>
    <property type="match status" value="1"/>
</dbReference>
<dbReference type="InterPro" id="IPR014528">
    <property type="entry name" value="GdpP/PdeA"/>
</dbReference>
<dbReference type="InterPro" id="IPR003156">
    <property type="entry name" value="DHHA1_dom"/>
</dbReference>
<evidence type="ECO:0000313" key="4">
    <source>
        <dbReference type="EMBL" id="CDC76925.1"/>
    </source>
</evidence>
<dbReference type="Pfam" id="PF02272">
    <property type="entry name" value="DHHA1"/>
    <property type="match status" value="1"/>
</dbReference>
<dbReference type="PANTHER" id="PTHR47618">
    <property type="entry name" value="BIFUNCTIONAL OLIGORIBONUCLEASE AND PAP PHOSPHATASE NRNA"/>
    <property type="match status" value="1"/>
</dbReference>
<proteinExistence type="predicted"/>
<keyword evidence="1" id="KW-1133">Transmembrane helix</keyword>
<organism evidence="4 6">
    <name type="scientific">Candidatus Colimorpha enterica</name>
    <dbReference type="NCBI Taxonomy" id="3083063"/>
    <lineage>
        <taxon>Bacteria</taxon>
        <taxon>Pseudomonadati</taxon>
        <taxon>Bacteroidota</taxon>
        <taxon>Bacteroidia</taxon>
        <taxon>Bacteroidales</taxon>
        <taxon>Candidatus Colimorpha</taxon>
    </lineage>
</organism>
<dbReference type="InterPro" id="IPR051319">
    <property type="entry name" value="Oligoribo/pAp-PDE_c-di-AMP_PDE"/>
</dbReference>
<dbReference type="InterPro" id="IPR038763">
    <property type="entry name" value="DHH_sf"/>
</dbReference>
<dbReference type="EMBL" id="CBFW010000408">
    <property type="protein sequence ID" value="CDC76925.1"/>
    <property type="molecule type" value="Genomic_DNA"/>
</dbReference>
<evidence type="ECO:0000313" key="7">
    <source>
        <dbReference type="Proteomes" id="UP001139365"/>
    </source>
</evidence>
<evidence type="ECO:0000259" key="2">
    <source>
        <dbReference type="Pfam" id="PF01368"/>
    </source>
</evidence>
<dbReference type="AlphaFoldDB" id="R6TXL9"/>
<feature type="transmembrane region" description="Helical" evidence="1">
    <location>
        <begin position="14"/>
        <end position="38"/>
    </location>
</feature>
<feature type="domain" description="DHHA1" evidence="3">
    <location>
        <begin position="587"/>
        <end position="667"/>
    </location>
</feature>
<dbReference type="GO" id="GO:0003676">
    <property type="term" value="F:nucleic acid binding"/>
    <property type="evidence" value="ECO:0007669"/>
    <property type="project" value="InterPro"/>
</dbReference>
<evidence type="ECO:0000313" key="6">
    <source>
        <dbReference type="Proteomes" id="UP000017938"/>
    </source>
</evidence>
<evidence type="ECO:0000313" key="5">
    <source>
        <dbReference type="EMBL" id="MCI5755634.1"/>
    </source>
</evidence>
<feature type="transmembrane region" description="Helical" evidence="1">
    <location>
        <begin position="44"/>
        <end position="63"/>
    </location>
</feature>
<keyword evidence="1" id="KW-0472">Membrane</keyword>
<dbReference type="EMBL" id="JALEMU010000077">
    <property type="protein sequence ID" value="MCI5755634.1"/>
    <property type="molecule type" value="Genomic_DNA"/>
</dbReference>
<feature type="domain" description="DDH" evidence="2">
    <location>
        <begin position="354"/>
        <end position="511"/>
    </location>
</feature>
<dbReference type="Gene3D" id="3.10.310.30">
    <property type="match status" value="1"/>
</dbReference>
<evidence type="ECO:0000259" key="3">
    <source>
        <dbReference type="Pfam" id="PF02272"/>
    </source>
</evidence>
<accession>R6TXL9</accession>
<dbReference type="InterPro" id="IPR001667">
    <property type="entry name" value="DDH_dom"/>
</dbReference>
<name>R6TXL9_9BACT</name>
<dbReference type="Proteomes" id="UP000017938">
    <property type="component" value="Unassembled WGS sequence"/>
</dbReference>
<protein>
    <submittedName>
        <fullName evidence="5">DHH family phosphoesterase</fullName>
    </submittedName>
    <submittedName>
        <fullName evidence="4">Putative phosphoesterase</fullName>
    </submittedName>
</protein>
<reference evidence="5 7" key="2">
    <citation type="submission" date="2022-03" db="EMBL/GenBank/DDBJ databases">
        <title>Metagenome-assembled genomes from swine fecal metagenomes.</title>
        <authorList>
            <person name="Holman D.B."/>
            <person name="Kommadath A."/>
        </authorList>
    </citation>
    <scope>NUCLEOTIDE SEQUENCE [LARGE SCALE GENOMIC DNA]</scope>
    <source>
        <strain evidence="5">SUG147</strain>
    </source>
</reference>
<keyword evidence="1" id="KW-0812">Transmembrane</keyword>
<gene>
    <name evidence="4" type="ORF">BN580_00220</name>
    <name evidence="5" type="ORF">MR241_05005</name>
</gene>
<dbReference type="InterPro" id="IPR011005">
    <property type="entry name" value="Dihydropteroate_synth-like_sf"/>
</dbReference>
<dbReference type="Proteomes" id="UP001139365">
    <property type="component" value="Unassembled WGS sequence"/>
</dbReference>
<dbReference type="STRING" id="1263015.BN580_00220"/>
<dbReference type="Gene3D" id="3.90.1640.10">
    <property type="entry name" value="inorganic pyrophosphatase (n-terminal core)"/>
    <property type="match status" value="1"/>
</dbReference>
<comment type="caution">
    <text evidence="4">The sequence shown here is derived from an EMBL/GenBank/DDBJ whole genome shotgun (WGS) entry which is preliminary data.</text>
</comment>
<dbReference type="Gene3D" id="3.20.20.20">
    <property type="entry name" value="Dihydropteroate synthase-like"/>
    <property type="match status" value="1"/>
</dbReference>
<sequence length="671" mass="72822">MLEKLKERLRGIRISRYIACAAVAVVFIAATGIVYSVSGTKNPLVWIVSALVFVGLTTAYLCLAKYGAGTPESVENESFLGSMTLELIVKMPFPVIICNSAGNIIWYNAAFSMRLGKKNITGMKFSAFAGIDAADIKNDGSENGVPVSVGGRDYAVRCYSVSSKSKKYFLTLWEDRTETERAVAEMNDNDTTVAYVMADNLEELAQYAKESTREAANELEKLLGEWAESAGGILKEYQSDRYIFLFRAAEMAGFVEKKFDILDRIREIRVGESSLSVTVSMGISRISGSLADKERVAAEALDMALQRGGDQAVVKSAKGLEFFGGKTQTVQKRTKVRARVIANELAAVMSKSSNVLIMGHRAADFDCIGACIGIARLASFCGVRFNIICNFKDPNFKKCYNRICGIDEYGSGTVFVSAADAQELIGSDTLTVIVDVNSKMQLEAPAVAEMSGRTVYIDHHRKTAEFDEAPLISYIEPSASSACELVAEILEQSVPSGTLLSEEADIMYAGILLDTKQFTRNSGVKTFSAALYLRGEGANPAEAQTLFKACLDDFISEAKFESNVVIYRKVLAISCSDDENNGPSDRIAAAKAADKLLTVEGVKASFALCRIGDKIHISARSSGEINVQLILEKLEGGGHFDSAATQLESSMSEALTRLKGAVDEYFRENIS</sequence>
<dbReference type="SUPFAM" id="SSF64182">
    <property type="entry name" value="DHH phosphoesterases"/>
    <property type="match status" value="1"/>
</dbReference>
<dbReference type="Pfam" id="PF01368">
    <property type="entry name" value="DHH"/>
    <property type="match status" value="1"/>
</dbReference>
<evidence type="ECO:0000256" key="1">
    <source>
        <dbReference type="SAM" id="Phobius"/>
    </source>
</evidence>